<organism evidence="5 6">
    <name type="scientific">Mycena alexandri</name>
    <dbReference type="NCBI Taxonomy" id="1745969"/>
    <lineage>
        <taxon>Eukaryota</taxon>
        <taxon>Fungi</taxon>
        <taxon>Dikarya</taxon>
        <taxon>Basidiomycota</taxon>
        <taxon>Agaricomycotina</taxon>
        <taxon>Agaricomycetes</taxon>
        <taxon>Agaricomycetidae</taxon>
        <taxon>Agaricales</taxon>
        <taxon>Marasmiineae</taxon>
        <taxon>Mycenaceae</taxon>
        <taxon>Mycena</taxon>
    </lineage>
</organism>
<comment type="similarity">
    <text evidence="1 3">Belongs to the type-B carboxylesterase/lipase family.</text>
</comment>
<gene>
    <name evidence="5" type="ORF">C8F04DRAFT_959835</name>
</gene>
<dbReference type="InterPro" id="IPR050309">
    <property type="entry name" value="Type-B_Carboxylest/Lipase"/>
</dbReference>
<dbReference type="Gene3D" id="3.40.50.1820">
    <property type="entry name" value="alpha/beta hydrolase"/>
    <property type="match status" value="1"/>
</dbReference>
<evidence type="ECO:0000313" key="6">
    <source>
        <dbReference type="Proteomes" id="UP001218188"/>
    </source>
</evidence>
<dbReference type="Pfam" id="PF00135">
    <property type="entry name" value="COesterase"/>
    <property type="match status" value="1"/>
</dbReference>
<protein>
    <recommendedName>
        <fullName evidence="3">Carboxylic ester hydrolase</fullName>
        <ecNumber evidence="3">3.1.1.-</ecNumber>
    </recommendedName>
</protein>
<sequence length="587" mass="63052">MFRPILALSASLFLAHTASATSPTVSLDYGVFQGAVDGNLSTFLGVPFAQPACCHDSVRFSLPQPPTLLHGVQNATAFGPACPQQALSPVPLPVAVPHEGVVSEDCLKLNVFAPRAISPHSKLPVFVWIYGGTSNRLRAVTGFWVLIDVLGGFEIGNAPDTEVRPLVERSISIGEPVIIVTPNYRLNALGFLAGKEVGDAGITNLGLRDQIFALEWCQKHIAAFGGDPARVVIGGPSAGAISASLLLLNNKQFEPTALFRGAFMLSGSPITTGSVADGQPHYDELVLANNCTGSNDTLECLKRVPLHSFMATVNHTPNIFSFSSLQNIWRPRVDGDVVVHNPLVSVSKGLYARVPLMTGDADDEGTLFSLSNTNITTDEEFVGYVHSNYLPRSTPAQIAQIATLYPDDPTQGSPFGTGLANQFTPQFKRLAAFQGDYLFVGTRRFFLEHASKTQNTWSWCAKRGKSTPIFGASHGSDVGIWFPAANSTDFAPADALSEWASLWPVLTLTRKHPVNFINTLDPNHSSSTKTNASQTVFWPKWNTPTSDGSPSLLTLSDPGVINVTSENFRADAIQFLHGLLLQEAVSG</sequence>
<dbReference type="InterPro" id="IPR029058">
    <property type="entry name" value="AB_hydrolase_fold"/>
</dbReference>
<name>A0AAD6SQ12_9AGAR</name>
<keyword evidence="6" id="KW-1185">Reference proteome</keyword>
<feature type="chain" id="PRO_5041775612" description="Carboxylic ester hydrolase" evidence="3">
    <location>
        <begin position="21"/>
        <end position="587"/>
    </location>
</feature>
<evidence type="ECO:0000256" key="2">
    <source>
        <dbReference type="ARBA" id="ARBA00022801"/>
    </source>
</evidence>
<dbReference type="EC" id="3.1.1.-" evidence="3"/>
<evidence type="ECO:0000259" key="4">
    <source>
        <dbReference type="Pfam" id="PF00135"/>
    </source>
</evidence>
<dbReference type="AlphaFoldDB" id="A0AAD6SQ12"/>
<dbReference type="InterPro" id="IPR019826">
    <property type="entry name" value="Carboxylesterase_B_AS"/>
</dbReference>
<comment type="caution">
    <text evidence="5">The sequence shown here is derived from an EMBL/GenBank/DDBJ whole genome shotgun (WGS) entry which is preliminary data.</text>
</comment>
<dbReference type="PROSITE" id="PS00122">
    <property type="entry name" value="CARBOXYLESTERASE_B_1"/>
    <property type="match status" value="1"/>
</dbReference>
<dbReference type="EMBL" id="JARJCM010000078">
    <property type="protein sequence ID" value="KAJ7031909.1"/>
    <property type="molecule type" value="Genomic_DNA"/>
</dbReference>
<dbReference type="InterPro" id="IPR002018">
    <property type="entry name" value="CarbesteraseB"/>
</dbReference>
<keyword evidence="3" id="KW-0732">Signal</keyword>
<evidence type="ECO:0000313" key="5">
    <source>
        <dbReference type="EMBL" id="KAJ7031909.1"/>
    </source>
</evidence>
<proteinExistence type="inferred from homology"/>
<dbReference type="SUPFAM" id="SSF53474">
    <property type="entry name" value="alpha/beta-Hydrolases"/>
    <property type="match status" value="1"/>
</dbReference>
<dbReference type="GO" id="GO:0016787">
    <property type="term" value="F:hydrolase activity"/>
    <property type="evidence" value="ECO:0007669"/>
    <property type="project" value="UniProtKB-KW"/>
</dbReference>
<feature type="signal peptide" evidence="3">
    <location>
        <begin position="1"/>
        <end position="20"/>
    </location>
</feature>
<evidence type="ECO:0000256" key="1">
    <source>
        <dbReference type="ARBA" id="ARBA00005964"/>
    </source>
</evidence>
<dbReference type="Proteomes" id="UP001218188">
    <property type="component" value="Unassembled WGS sequence"/>
</dbReference>
<evidence type="ECO:0000256" key="3">
    <source>
        <dbReference type="RuleBase" id="RU361235"/>
    </source>
</evidence>
<keyword evidence="2 3" id="KW-0378">Hydrolase</keyword>
<feature type="domain" description="Carboxylesterase type B" evidence="4">
    <location>
        <begin position="22"/>
        <end position="541"/>
    </location>
</feature>
<reference evidence="5" key="1">
    <citation type="submission" date="2023-03" db="EMBL/GenBank/DDBJ databases">
        <title>Massive genome expansion in bonnet fungi (Mycena s.s.) driven by repeated elements and novel gene families across ecological guilds.</title>
        <authorList>
            <consortium name="Lawrence Berkeley National Laboratory"/>
            <person name="Harder C.B."/>
            <person name="Miyauchi S."/>
            <person name="Viragh M."/>
            <person name="Kuo A."/>
            <person name="Thoen E."/>
            <person name="Andreopoulos B."/>
            <person name="Lu D."/>
            <person name="Skrede I."/>
            <person name="Drula E."/>
            <person name="Henrissat B."/>
            <person name="Morin E."/>
            <person name="Kohler A."/>
            <person name="Barry K."/>
            <person name="LaButti K."/>
            <person name="Morin E."/>
            <person name="Salamov A."/>
            <person name="Lipzen A."/>
            <person name="Mereny Z."/>
            <person name="Hegedus B."/>
            <person name="Baldrian P."/>
            <person name="Stursova M."/>
            <person name="Weitz H."/>
            <person name="Taylor A."/>
            <person name="Grigoriev I.V."/>
            <person name="Nagy L.G."/>
            <person name="Martin F."/>
            <person name="Kauserud H."/>
        </authorList>
    </citation>
    <scope>NUCLEOTIDE SEQUENCE</scope>
    <source>
        <strain evidence="5">CBHHK200</strain>
    </source>
</reference>
<accession>A0AAD6SQ12</accession>
<dbReference type="PANTHER" id="PTHR11559">
    <property type="entry name" value="CARBOXYLESTERASE"/>
    <property type="match status" value="1"/>
</dbReference>